<sequence length="360" mass="40786">MRKVHISEVKSGDMLAVDIYGANGAILLSKGVKLTDLYIRALRQKGVQYLYIDDVYTFDITAWPMLNSAIRKQAVKKVYETMTSLINEKSFMKRVSSFDLGKAYQTIFKQILEDVLNRQELMIQLSDLVVSNGYFFHHAVNVATIAAVIGVAKGYRTEQLFDLGIGALLFDIGMTQIPEELWRKKGFLTPEERAILHQHTILGFHMLKDQDNISLASAYCALQHHERYDGSGYPRGIKGKEIHEYAKIVAIADVFDALISARYHRKQYSPHEAAEYLSAAGNILFDYELIKTFLSHVAIYPVATTVVLNTGYIGVVAKVFPDFPLRPIVRIIQDPYGEELKSPYEIDLRKEMNVTIVRAV</sequence>
<dbReference type="Pfam" id="PF13487">
    <property type="entry name" value="HD_5"/>
    <property type="match status" value="1"/>
</dbReference>
<feature type="domain" description="HD-GYP" evidence="1">
    <location>
        <begin position="113"/>
        <end position="309"/>
    </location>
</feature>
<name>A0A840DPX8_9BACL</name>
<organism evidence="2 3">
    <name type="scientific">Anoxybacteroides voinovskiense</name>
    <dbReference type="NCBI Taxonomy" id="230470"/>
    <lineage>
        <taxon>Bacteria</taxon>
        <taxon>Bacillati</taxon>
        <taxon>Bacillota</taxon>
        <taxon>Bacilli</taxon>
        <taxon>Bacillales</taxon>
        <taxon>Anoxybacillaceae</taxon>
        <taxon>Anoxybacteroides</taxon>
    </lineage>
</organism>
<gene>
    <name evidence="2" type="ORF">GGR02_001495</name>
</gene>
<protein>
    <submittedName>
        <fullName evidence="2">HD-GYP domain-containing protein (C-di-GMP phosphodiesterase class II)</fullName>
    </submittedName>
</protein>
<evidence type="ECO:0000313" key="3">
    <source>
        <dbReference type="Proteomes" id="UP000559598"/>
    </source>
</evidence>
<dbReference type="Gene3D" id="1.10.3210.10">
    <property type="entry name" value="Hypothetical protein af1432"/>
    <property type="match status" value="1"/>
</dbReference>
<keyword evidence="3" id="KW-1185">Reference proteome</keyword>
<dbReference type="PROSITE" id="PS51832">
    <property type="entry name" value="HD_GYP"/>
    <property type="match status" value="1"/>
</dbReference>
<dbReference type="EMBL" id="JACIDE010000008">
    <property type="protein sequence ID" value="MBB4073733.1"/>
    <property type="molecule type" value="Genomic_DNA"/>
</dbReference>
<dbReference type="PANTHER" id="PTHR43155">
    <property type="entry name" value="CYCLIC DI-GMP PHOSPHODIESTERASE PA4108-RELATED"/>
    <property type="match status" value="1"/>
</dbReference>
<dbReference type="Proteomes" id="UP000559598">
    <property type="component" value="Unassembled WGS sequence"/>
</dbReference>
<comment type="caution">
    <text evidence="2">The sequence shown here is derived from an EMBL/GenBank/DDBJ whole genome shotgun (WGS) entry which is preliminary data.</text>
</comment>
<proteinExistence type="predicted"/>
<dbReference type="PANTHER" id="PTHR43155:SF2">
    <property type="entry name" value="CYCLIC DI-GMP PHOSPHODIESTERASE PA4108"/>
    <property type="match status" value="1"/>
</dbReference>
<accession>A0A840DPX8</accession>
<dbReference type="RefSeq" id="WP_183184068.1">
    <property type="nucleotide sequence ID" value="NZ_BMNP01000006.1"/>
</dbReference>
<dbReference type="CDD" id="cd00077">
    <property type="entry name" value="HDc"/>
    <property type="match status" value="1"/>
</dbReference>
<dbReference type="SUPFAM" id="SSF109604">
    <property type="entry name" value="HD-domain/PDEase-like"/>
    <property type="match status" value="1"/>
</dbReference>
<reference evidence="2 3" key="1">
    <citation type="submission" date="2020-08" db="EMBL/GenBank/DDBJ databases">
        <title>Genomic Encyclopedia of Type Strains, Phase IV (KMG-IV): sequencing the most valuable type-strain genomes for metagenomic binning, comparative biology and taxonomic classification.</title>
        <authorList>
            <person name="Goeker M."/>
        </authorList>
    </citation>
    <scope>NUCLEOTIDE SEQUENCE [LARGE SCALE GENOMIC DNA]</scope>
    <source>
        <strain evidence="2 3">DSM 17075</strain>
    </source>
</reference>
<dbReference type="AlphaFoldDB" id="A0A840DPX8"/>
<dbReference type="InterPro" id="IPR003607">
    <property type="entry name" value="HD/PDEase_dom"/>
</dbReference>
<evidence type="ECO:0000313" key="2">
    <source>
        <dbReference type="EMBL" id="MBB4073733.1"/>
    </source>
</evidence>
<dbReference type="InterPro" id="IPR037522">
    <property type="entry name" value="HD_GYP_dom"/>
</dbReference>
<dbReference type="SMART" id="SM00471">
    <property type="entry name" value="HDc"/>
    <property type="match status" value="1"/>
</dbReference>
<evidence type="ECO:0000259" key="1">
    <source>
        <dbReference type="PROSITE" id="PS51832"/>
    </source>
</evidence>